<evidence type="ECO:0000256" key="1">
    <source>
        <dbReference type="SAM" id="Phobius"/>
    </source>
</evidence>
<dbReference type="Proteomes" id="UP000008549">
    <property type="component" value="Unassembled WGS sequence"/>
</dbReference>
<evidence type="ECO:0000313" key="3">
    <source>
        <dbReference type="Proteomes" id="UP000008549"/>
    </source>
</evidence>
<dbReference type="InterPro" id="IPR019428">
    <property type="entry name" value="7TM_GPCR_serpentine_rcpt_Str"/>
</dbReference>
<dbReference type="AlphaFoldDB" id="A8WQ72"/>
<organism evidence="2 3">
    <name type="scientific">Caenorhabditis briggsae</name>
    <dbReference type="NCBI Taxonomy" id="6238"/>
    <lineage>
        <taxon>Eukaryota</taxon>
        <taxon>Metazoa</taxon>
        <taxon>Ecdysozoa</taxon>
        <taxon>Nematoda</taxon>
        <taxon>Chromadorea</taxon>
        <taxon>Rhabditida</taxon>
        <taxon>Rhabditina</taxon>
        <taxon>Rhabditomorpha</taxon>
        <taxon>Rhabditoidea</taxon>
        <taxon>Rhabditidae</taxon>
        <taxon>Peloderinae</taxon>
        <taxon>Caenorhabditis</taxon>
    </lineage>
</organism>
<dbReference type="GeneID" id="8578097"/>
<dbReference type="RefSeq" id="XP_045091814.1">
    <property type="nucleotide sequence ID" value="XM_045236897.1"/>
</dbReference>
<proteinExistence type="predicted"/>
<accession>A8WQ72</accession>
<reference evidence="2 3" key="2">
    <citation type="journal article" date="2011" name="PLoS Genet.">
        <title>Caenorhabditis briggsae recombinant inbred line genotypes reveal inter-strain incompatibility and the evolution of recombination.</title>
        <authorList>
            <person name="Ross J.A."/>
            <person name="Koboldt D.C."/>
            <person name="Staisch J.E."/>
            <person name="Chamberlin H.M."/>
            <person name="Gupta B.P."/>
            <person name="Miller R.D."/>
            <person name="Baird S.E."/>
            <person name="Haag E.S."/>
        </authorList>
    </citation>
    <scope>NUCLEOTIDE SEQUENCE [LARGE SCALE GENOMIC DNA]</scope>
    <source>
        <strain evidence="2 3">AF16</strain>
    </source>
</reference>
<dbReference type="WormBase" id="CBG01347">
    <property type="protein sequence ID" value="CBP14050"/>
    <property type="gene ID" value="WBGene00024600"/>
</dbReference>
<reference evidence="2 3" key="1">
    <citation type="journal article" date="2003" name="PLoS Biol.">
        <title>The genome sequence of Caenorhabditis briggsae: a platform for comparative genomics.</title>
        <authorList>
            <person name="Stein L.D."/>
            <person name="Bao Z."/>
            <person name="Blasiar D."/>
            <person name="Blumenthal T."/>
            <person name="Brent M.R."/>
            <person name="Chen N."/>
            <person name="Chinwalla A."/>
            <person name="Clarke L."/>
            <person name="Clee C."/>
            <person name="Coghlan A."/>
            <person name="Coulson A."/>
            <person name="D'Eustachio P."/>
            <person name="Fitch D.H."/>
            <person name="Fulton L.A."/>
            <person name="Fulton R.E."/>
            <person name="Griffiths-Jones S."/>
            <person name="Harris T.W."/>
            <person name="Hillier L.W."/>
            <person name="Kamath R."/>
            <person name="Kuwabara P.E."/>
            <person name="Mardis E.R."/>
            <person name="Marra M.A."/>
            <person name="Miner T.L."/>
            <person name="Minx P."/>
            <person name="Mullikin J.C."/>
            <person name="Plumb R.W."/>
            <person name="Rogers J."/>
            <person name="Schein J.E."/>
            <person name="Sohrmann M."/>
            <person name="Spieth J."/>
            <person name="Stajich J.E."/>
            <person name="Wei C."/>
            <person name="Willey D."/>
            <person name="Wilson R.K."/>
            <person name="Durbin R."/>
            <person name="Waterston R.H."/>
        </authorList>
    </citation>
    <scope>NUCLEOTIDE SEQUENCE [LARGE SCALE GENOMIC DNA]</scope>
    <source>
        <strain evidence="2 3">AF16</strain>
    </source>
</reference>
<dbReference type="KEGG" id="cbr:CBG_01347"/>
<dbReference type="InParanoid" id="A8WQ72"/>
<keyword evidence="3" id="KW-1185">Reference proteome</keyword>
<name>A8WQ72_CAEBR</name>
<evidence type="ECO:0000313" key="2">
    <source>
        <dbReference type="EMBL" id="CAP22630.2"/>
    </source>
</evidence>
<protein>
    <submittedName>
        <fullName evidence="2">Protein CBG01347</fullName>
    </submittedName>
</protein>
<sequence>MPTAGNYLPWITITHTVPQIGFSASIGLGLVVVFLNFCGAQNKFGPYKYILNSFTILGVIFSIVEVVVYPESAFVVVASYTFFYAATVALLATQFIYRYWAIFEQSRATVHCSVPTTSAQVALQQDPLDGQSNVERLSDTQSVIQIFSEDL</sequence>
<gene>
    <name evidence="2 4" type="ORF">CBG01347</name>
    <name evidence="2" type="ORF">CBG_01347</name>
</gene>
<evidence type="ECO:0000313" key="4">
    <source>
        <dbReference type="WormBase" id="CBG01347"/>
    </source>
</evidence>
<dbReference type="EMBL" id="HE601256">
    <property type="protein sequence ID" value="CAP22630.2"/>
    <property type="molecule type" value="Genomic_DNA"/>
</dbReference>
<keyword evidence="1" id="KW-0812">Transmembrane</keyword>
<dbReference type="PANTHER" id="PTHR46000:SF9">
    <property type="entry name" value="SEVEN TM RECEPTOR"/>
    <property type="match status" value="1"/>
</dbReference>
<dbReference type="CTD" id="8578097"/>
<feature type="transmembrane region" description="Helical" evidence="1">
    <location>
        <begin position="20"/>
        <end position="37"/>
    </location>
</feature>
<keyword evidence="1" id="KW-0472">Membrane</keyword>
<keyword evidence="1" id="KW-1133">Transmembrane helix</keyword>
<dbReference type="PANTHER" id="PTHR46000">
    <property type="entry name" value="SEVEN TM RECEPTOR-RELATED"/>
    <property type="match status" value="1"/>
</dbReference>
<feature type="transmembrane region" description="Helical" evidence="1">
    <location>
        <begin position="49"/>
        <end position="68"/>
    </location>
</feature>
<dbReference type="HOGENOM" id="CLU_145623_0_0_1"/>
<feature type="transmembrane region" description="Helical" evidence="1">
    <location>
        <begin position="74"/>
        <end position="97"/>
    </location>
</feature>
<dbReference type="Pfam" id="PF10326">
    <property type="entry name" value="7TM_GPCR_Str"/>
    <property type="match status" value="2"/>
</dbReference>